<evidence type="ECO:0000259" key="3">
    <source>
        <dbReference type="Pfam" id="PF02557"/>
    </source>
</evidence>
<sequence>MKHQKKWLAAILLSTSLTVGCSSEPANQQSSGGPGASQTAKQEKSDANSPKVRAALATTVAPGKDGAMEVTNMLDTLVVVNKKRNLKPEYEPPDLVQPNVPFSFEGKSPKKLMRKEAARALENLFAQARQDNIDIVGQSAYRSYDTQEAIFKRLAQKYGSEEKANTVSAHPGQSEHQTGLAIDITSKRVGYTLEENFGDTPEGKWLAKNAAKHGFIIRYPKGKEAVTGYSYEPWHIRYVGKEAAEEITRKGITLEEYLSQ</sequence>
<dbReference type="GO" id="GO:0006508">
    <property type="term" value="P:proteolysis"/>
    <property type="evidence" value="ECO:0007669"/>
    <property type="project" value="InterPro"/>
</dbReference>
<dbReference type="RefSeq" id="WP_371863552.1">
    <property type="nucleotide sequence ID" value="NZ_BJXX01000085.1"/>
</dbReference>
<accession>A0A511V6S5</accession>
<comment type="caution">
    <text evidence="4">The sequence shown here is derived from an EMBL/GenBank/DDBJ whole genome shotgun (WGS) entry which is preliminary data.</text>
</comment>
<dbReference type="CDD" id="cd14852">
    <property type="entry name" value="LD-carboxypeptidase"/>
    <property type="match status" value="1"/>
</dbReference>
<evidence type="ECO:0000256" key="2">
    <source>
        <dbReference type="SAM" id="SignalP"/>
    </source>
</evidence>
<dbReference type="PANTHER" id="PTHR34385">
    <property type="entry name" value="D-ALANYL-D-ALANINE CARBOXYPEPTIDASE"/>
    <property type="match status" value="1"/>
</dbReference>
<evidence type="ECO:0000313" key="4">
    <source>
        <dbReference type="EMBL" id="GEN34636.1"/>
    </source>
</evidence>
<dbReference type="InterPro" id="IPR009045">
    <property type="entry name" value="Zn_M74/Hedgehog-like"/>
</dbReference>
<dbReference type="PROSITE" id="PS51257">
    <property type="entry name" value="PROKAR_LIPOPROTEIN"/>
    <property type="match status" value="1"/>
</dbReference>
<protein>
    <submittedName>
        <fullName evidence="4">Putative carboxypeptidase YodJ</fullName>
    </submittedName>
</protein>
<keyword evidence="5" id="KW-1185">Reference proteome</keyword>
<keyword evidence="4" id="KW-0121">Carboxypeptidase</keyword>
<proteinExistence type="predicted"/>
<evidence type="ECO:0000313" key="5">
    <source>
        <dbReference type="Proteomes" id="UP000321157"/>
    </source>
</evidence>
<dbReference type="Pfam" id="PF02557">
    <property type="entry name" value="VanY"/>
    <property type="match status" value="1"/>
</dbReference>
<name>A0A511V6S5_9BACL</name>
<feature type="compositionally biased region" description="Polar residues" evidence="1">
    <location>
        <begin position="21"/>
        <end position="40"/>
    </location>
</feature>
<dbReference type="SUPFAM" id="SSF55166">
    <property type="entry name" value="Hedgehog/DD-peptidase"/>
    <property type="match status" value="1"/>
</dbReference>
<feature type="region of interest" description="Disordered" evidence="1">
    <location>
        <begin position="21"/>
        <end position="51"/>
    </location>
</feature>
<dbReference type="PANTHER" id="PTHR34385:SF1">
    <property type="entry name" value="PEPTIDOGLYCAN L-ALANYL-D-GLUTAMATE ENDOPEPTIDASE CWLK"/>
    <property type="match status" value="1"/>
</dbReference>
<keyword evidence="4" id="KW-0645">Protease</keyword>
<dbReference type="GO" id="GO:0004180">
    <property type="term" value="F:carboxypeptidase activity"/>
    <property type="evidence" value="ECO:0007669"/>
    <property type="project" value="UniProtKB-KW"/>
</dbReference>
<reference evidence="4 5" key="1">
    <citation type="submission" date="2019-07" db="EMBL/GenBank/DDBJ databases">
        <title>Whole genome shotgun sequence of Aneurinibacillus danicus NBRC 102444.</title>
        <authorList>
            <person name="Hosoyama A."/>
            <person name="Uohara A."/>
            <person name="Ohji S."/>
            <person name="Ichikawa N."/>
        </authorList>
    </citation>
    <scope>NUCLEOTIDE SEQUENCE [LARGE SCALE GENOMIC DNA]</scope>
    <source>
        <strain evidence="4 5">NBRC 102444</strain>
    </source>
</reference>
<evidence type="ECO:0000256" key="1">
    <source>
        <dbReference type="SAM" id="MobiDB-lite"/>
    </source>
</evidence>
<dbReference type="InterPro" id="IPR003709">
    <property type="entry name" value="VanY-like_core_dom"/>
</dbReference>
<dbReference type="Gene3D" id="3.30.1380.10">
    <property type="match status" value="1"/>
</dbReference>
<dbReference type="AlphaFoldDB" id="A0A511V6S5"/>
<feature type="chain" id="PRO_5038983810" evidence="2">
    <location>
        <begin position="22"/>
        <end position="260"/>
    </location>
</feature>
<dbReference type="Proteomes" id="UP000321157">
    <property type="component" value="Unassembled WGS sequence"/>
</dbReference>
<keyword evidence="2" id="KW-0732">Signal</keyword>
<organism evidence="4 5">
    <name type="scientific">Aneurinibacillus danicus</name>
    <dbReference type="NCBI Taxonomy" id="267746"/>
    <lineage>
        <taxon>Bacteria</taxon>
        <taxon>Bacillati</taxon>
        <taxon>Bacillota</taxon>
        <taxon>Bacilli</taxon>
        <taxon>Bacillales</taxon>
        <taxon>Paenibacillaceae</taxon>
        <taxon>Aneurinibacillus group</taxon>
        <taxon>Aneurinibacillus</taxon>
    </lineage>
</organism>
<dbReference type="InterPro" id="IPR058193">
    <property type="entry name" value="VanY/YodJ_core_dom"/>
</dbReference>
<feature type="domain" description="D-alanyl-D-alanine carboxypeptidase-like core" evidence="3">
    <location>
        <begin position="111"/>
        <end position="241"/>
    </location>
</feature>
<dbReference type="EMBL" id="BJXX01000085">
    <property type="protein sequence ID" value="GEN34636.1"/>
    <property type="molecule type" value="Genomic_DNA"/>
</dbReference>
<keyword evidence="4" id="KW-0378">Hydrolase</keyword>
<dbReference type="InterPro" id="IPR052179">
    <property type="entry name" value="DD-CPase-like"/>
</dbReference>
<feature type="signal peptide" evidence="2">
    <location>
        <begin position="1"/>
        <end position="21"/>
    </location>
</feature>
<gene>
    <name evidence="4" type="primary">yodJ</name>
    <name evidence="4" type="ORF">ADA01nite_20960</name>
</gene>